<protein>
    <submittedName>
        <fullName evidence="1">Uncharacterized protein</fullName>
    </submittedName>
</protein>
<dbReference type="EMBL" id="CP014691">
    <property type="protein sequence ID" value="AQS88248.1"/>
    <property type="molecule type" value="Genomic_DNA"/>
</dbReference>
<evidence type="ECO:0000313" key="2">
    <source>
        <dbReference type="Proteomes" id="UP000188604"/>
    </source>
</evidence>
<name>A0A1U9KQZ6_9PROT</name>
<proteinExistence type="predicted"/>
<dbReference type="STRING" id="320497.A0U93_10200"/>
<evidence type="ECO:0000313" key="1">
    <source>
        <dbReference type="EMBL" id="AQS88248.1"/>
    </source>
</evidence>
<gene>
    <name evidence="1" type="ORF">A0U93_10200</name>
</gene>
<reference evidence="1 2" key="1">
    <citation type="submission" date="2016-03" db="EMBL/GenBank/DDBJ databases">
        <title>Acetic acid bacteria sequencing.</title>
        <authorList>
            <person name="Brandt J."/>
            <person name="Jakob F."/>
            <person name="Vogel R.F."/>
        </authorList>
    </citation>
    <scope>NUCLEOTIDE SEQUENCE [LARGE SCALE GENOMIC DNA]</scope>
    <source>
        <strain evidence="1 2">NBRC 101099</strain>
    </source>
</reference>
<dbReference type="AlphaFoldDB" id="A0A1U9KQZ6"/>
<dbReference type="OrthoDB" id="9999013at2"/>
<sequence length="108" mass="11849">MPRGITAEIGRWLGFGYDKGPPRIWTLGWVVISVHDGVVLRIGSYALALRRANDSIDAKDAEIARLEQALAGRLDEIEAMRTSSHGGFSAICKVVVENLDRLEGSNDR</sequence>
<keyword evidence="2" id="KW-1185">Reference proteome</keyword>
<accession>A0A1U9KQZ6</accession>
<dbReference type="RefSeq" id="WP_077807270.1">
    <property type="nucleotide sequence ID" value="NZ_BJXS01000003.1"/>
</dbReference>
<organism evidence="1 2">
    <name type="scientific">Neoasaia chiangmaiensis</name>
    <dbReference type="NCBI Taxonomy" id="320497"/>
    <lineage>
        <taxon>Bacteria</taxon>
        <taxon>Pseudomonadati</taxon>
        <taxon>Pseudomonadota</taxon>
        <taxon>Alphaproteobacteria</taxon>
        <taxon>Acetobacterales</taxon>
        <taxon>Acetobacteraceae</taxon>
        <taxon>Neoasaia</taxon>
    </lineage>
</organism>
<dbReference type="Proteomes" id="UP000188604">
    <property type="component" value="Chromosome"/>
</dbReference>
<dbReference type="KEGG" id="nch:A0U93_10200"/>